<dbReference type="Gene3D" id="1.10.287.110">
    <property type="entry name" value="DnaJ domain"/>
    <property type="match status" value="1"/>
</dbReference>
<keyword evidence="2" id="KW-1185">Reference proteome</keyword>
<proteinExistence type="predicted"/>
<organism evidence="1 2">
    <name type="scientific">Tautonia plasticadhaerens</name>
    <dbReference type="NCBI Taxonomy" id="2527974"/>
    <lineage>
        <taxon>Bacteria</taxon>
        <taxon>Pseudomonadati</taxon>
        <taxon>Planctomycetota</taxon>
        <taxon>Planctomycetia</taxon>
        <taxon>Isosphaerales</taxon>
        <taxon>Isosphaeraceae</taxon>
        <taxon>Tautonia</taxon>
    </lineage>
</organism>
<dbReference type="KEGG" id="tpla:ElP_41100"/>
<protein>
    <submittedName>
        <fullName evidence="1">DnaJ domain protein</fullName>
    </submittedName>
</protein>
<evidence type="ECO:0000313" key="1">
    <source>
        <dbReference type="EMBL" id="QDV36193.1"/>
    </source>
</evidence>
<accession>A0A518H5S7</accession>
<name>A0A518H5S7_9BACT</name>
<dbReference type="OrthoDB" id="268412at2"/>
<reference evidence="1 2" key="1">
    <citation type="submission" date="2019-02" db="EMBL/GenBank/DDBJ databases">
        <title>Deep-cultivation of Planctomycetes and their phenomic and genomic characterization uncovers novel biology.</title>
        <authorList>
            <person name="Wiegand S."/>
            <person name="Jogler M."/>
            <person name="Boedeker C."/>
            <person name="Pinto D."/>
            <person name="Vollmers J."/>
            <person name="Rivas-Marin E."/>
            <person name="Kohn T."/>
            <person name="Peeters S.H."/>
            <person name="Heuer A."/>
            <person name="Rast P."/>
            <person name="Oberbeckmann S."/>
            <person name="Bunk B."/>
            <person name="Jeske O."/>
            <person name="Meyerdierks A."/>
            <person name="Storesund J.E."/>
            <person name="Kallscheuer N."/>
            <person name="Luecker S."/>
            <person name="Lage O.M."/>
            <person name="Pohl T."/>
            <person name="Merkel B.J."/>
            <person name="Hornburger P."/>
            <person name="Mueller R.-W."/>
            <person name="Bruemmer F."/>
            <person name="Labrenz M."/>
            <person name="Spormann A.M."/>
            <person name="Op den Camp H."/>
            <person name="Overmann J."/>
            <person name="Amann R."/>
            <person name="Jetten M.S.M."/>
            <person name="Mascher T."/>
            <person name="Medema M.H."/>
            <person name="Devos D.P."/>
            <person name="Kaster A.-K."/>
            <person name="Ovreas L."/>
            <person name="Rohde M."/>
            <person name="Galperin M.Y."/>
            <person name="Jogler C."/>
        </authorList>
    </citation>
    <scope>NUCLEOTIDE SEQUENCE [LARGE SCALE GENOMIC DNA]</scope>
    <source>
        <strain evidence="1 2">ElP</strain>
    </source>
</reference>
<dbReference type="EMBL" id="CP036426">
    <property type="protein sequence ID" value="QDV36193.1"/>
    <property type="molecule type" value="Genomic_DNA"/>
</dbReference>
<dbReference type="AlphaFoldDB" id="A0A518H5S7"/>
<evidence type="ECO:0000313" key="2">
    <source>
        <dbReference type="Proteomes" id="UP000317835"/>
    </source>
</evidence>
<dbReference type="SUPFAM" id="SSF46565">
    <property type="entry name" value="Chaperone J-domain"/>
    <property type="match status" value="1"/>
</dbReference>
<sequence>MTSEETREAPVFACCSVGIGRWFWAAWESEAEARALSPALATGYEASADRAELKAAERLGPGLKRLPARWASGYKRRGGIAAHVPGTKRGVVGRVDTRPRARFGRPGGRLKRHEGSPRLAFLYCATEREPPDAIGHVAVTRHRIARHTARKIHVECDPFDEDEWARRAGRAGGSPEEAPKVRTLAVDRATLRAEGRFRCGPAHRGMTFYASEEDGIRDVEAALTAKHAWCDLLGVRFPCSIDSIKAAYRRRARASHPDAGGDPAEFRTVEQAYRAALAYFATAGDGIARKVGGSG</sequence>
<dbReference type="InterPro" id="IPR036869">
    <property type="entry name" value="J_dom_sf"/>
</dbReference>
<gene>
    <name evidence="1" type="ORF">ElP_41100</name>
</gene>
<dbReference type="Proteomes" id="UP000317835">
    <property type="component" value="Chromosome"/>
</dbReference>
<dbReference type="RefSeq" id="WP_145272289.1">
    <property type="nucleotide sequence ID" value="NZ_CP036426.1"/>
</dbReference>